<proteinExistence type="predicted"/>
<organism evidence="1 2">
    <name type="scientific">Flavimobilis marinus</name>
    <dbReference type="NCBI Taxonomy" id="285351"/>
    <lineage>
        <taxon>Bacteria</taxon>
        <taxon>Bacillati</taxon>
        <taxon>Actinomycetota</taxon>
        <taxon>Actinomycetes</taxon>
        <taxon>Micrococcales</taxon>
        <taxon>Jonesiaceae</taxon>
        <taxon>Flavimobilis</taxon>
    </lineage>
</organism>
<dbReference type="Proteomes" id="UP000198520">
    <property type="component" value="Unassembled WGS sequence"/>
</dbReference>
<protein>
    <submittedName>
        <fullName evidence="1">TIGR03085 family protein</fullName>
    </submittedName>
</protein>
<evidence type="ECO:0000313" key="2">
    <source>
        <dbReference type="Proteomes" id="UP000198520"/>
    </source>
</evidence>
<name>A0A1I2F4J3_9MICO</name>
<dbReference type="EMBL" id="FONZ01000002">
    <property type="protein sequence ID" value="SFE99913.1"/>
    <property type="molecule type" value="Genomic_DNA"/>
</dbReference>
<dbReference type="STRING" id="285351.SAMN04488035_1107"/>
<reference evidence="2" key="1">
    <citation type="submission" date="2016-10" db="EMBL/GenBank/DDBJ databases">
        <authorList>
            <person name="Varghese N."/>
            <person name="Submissions S."/>
        </authorList>
    </citation>
    <scope>NUCLEOTIDE SEQUENCE [LARGE SCALE GENOMIC DNA]</scope>
    <source>
        <strain evidence="2">DSM 19083</strain>
    </source>
</reference>
<keyword evidence="2" id="KW-1185">Reference proteome</keyword>
<accession>A0A1I2F4J3</accession>
<dbReference type="InterPro" id="IPR034660">
    <property type="entry name" value="DinB/YfiT-like"/>
</dbReference>
<sequence>MWHEAERQALAQTLLEVGPEAPTLCEGWQTRHLAAHLALREHAPRVIAGEALAPLRAWSERRTAAQAELFEESVAMFARPPRRFSPRHVAGDAMNLLEFFVHHEDVRRALGEAPRELSPAYVNAVWRRTRQMVPLLLMRSPVRVVHVLPDGRRAALGHGARTVVLRGAAPELALHAFGRGAKAELTAEGLPEDVAALDRVLPLPG</sequence>
<evidence type="ECO:0000313" key="1">
    <source>
        <dbReference type="EMBL" id="SFE99913.1"/>
    </source>
</evidence>
<dbReference type="AlphaFoldDB" id="A0A1I2F4J3"/>
<dbReference type="OrthoDB" id="3268903at2"/>
<gene>
    <name evidence="1" type="ORF">SAMN04488035_1107</name>
</gene>
<dbReference type="InterPro" id="IPR017519">
    <property type="entry name" value="CHP03085"/>
</dbReference>
<dbReference type="RefSeq" id="WP_093375981.1">
    <property type="nucleotide sequence ID" value="NZ_BNAN01000002.1"/>
</dbReference>
<dbReference type="InterPro" id="IPR017517">
    <property type="entry name" value="Maleyloyr_isom"/>
</dbReference>
<dbReference type="NCBIfam" id="TIGR03085">
    <property type="entry name" value="TIGR03085 family metal-binding protein"/>
    <property type="match status" value="1"/>
</dbReference>
<dbReference type="NCBIfam" id="TIGR03083">
    <property type="entry name" value="maleylpyruvate isomerase family mycothiol-dependent enzyme"/>
    <property type="match status" value="1"/>
</dbReference>
<dbReference type="SUPFAM" id="SSF109854">
    <property type="entry name" value="DinB/YfiT-like putative metalloenzymes"/>
    <property type="match status" value="1"/>
</dbReference>